<dbReference type="AlphaFoldDB" id="A0AA51N756"/>
<dbReference type="InterPro" id="IPR037066">
    <property type="entry name" value="Plug_dom_sf"/>
</dbReference>
<accession>A0AA51N756</accession>
<evidence type="ECO:0000313" key="3">
    <source>
        <dbReference type="Proteomes" id="UP001244443"/>
    </source>
</evidence>
<dbReference type="Gene3D" id="2.170.130.10">
    <property type="entry name" value="TonB-dependent receptor, plug domain"/>
    <property type="match status" value="1"/>
</dbReference>
<dbReference type="Pfam" id="PF07715">
    <property type="entry name" value="Plug"/>
    <property type="match status" value="1"/>
</dbReference>
<dbReference type="EMBL" id="CP129970">
    <property type="protein sequence ID" value="WMN07404.1"/>
    <property type="molecule type" value="Genomic_DNA"/>
</dbReference>
<dbReference type="SUPFAM" id="SSF49464">
    <property type="entry name" value="Carboxypeptidase regulatory domain-like"/>
    <property type="match status" value="1"/>
</dbReference>
<dbReference type="Proteomes" id="UP001244443">
    <property type="component" value="Chromosome"/>
</dbReference>
<reference evidence="2" key="1">
    <citation type="submission" date="2023-08" db="EMBL/GenBank/DDBJ databases">
        <title>Comparative genomics and taxonomic characterization of three novel marine species of genus Marivirga.</title>
        <authorList>
            <person name="Muhammad N."/>
            <person name="Kim S.-G."/>
        </authorList>
    </citation>
    <scope>NUCLEOTIDE SEQUENCE [LARGE SCALE GENOMIC DNA]</scope>
    <source>
        <strain evidence="2">ABR2-2</strain>
    </source>
</reference>
<evidence type="ECO:0000313" key="2">
    <source>
        <dbReference type="EMBL" id="WMN07404.1"/>
    </source>
</evidence>
<protein>
    <submittedName>
        <fullName evidence="2">Carboxypeptidase-like regulatory domain-containing protein</fullName>
    </submittedName>
</protein>
<evidence type="ECO:0000259" key="1">
    <source>
        <dbReference type="Pfam" id="PF07715"/>
    </source>
</evidence>
<dbReference type="InterPro" id="IPR012910">
    <property type="entry name" value="Plug_dom"/>
</dbReference>
<dbReference type="InterPro" id="IPR008969">
    <property type="entry name" value="CarboxyPept-like_regulatory"/>
</dbReference>
<dbReference type="Pfam" id="PF13715">
    <property type="entry name" value="CarbopepD_reg_2"/>
    <property type="match status" value="1"/>
</dbReference>
<feature type="domain" description="TonB-dependent receptor plug" evidence="1">
    <location>
        <begin position="120"/>
        <end position="203"/>
    </location>
</feature>
<dbReference type="SUPFAM" id="SSF56935">
    <property type="entry name" value="Porins"/>
    <property type="match status" value="1"/>
</dbReference>
<gene>
    <name evidence="2" type="ORF">QYS48_28650</name>
</gene>
<keyword evidence="3" id="KW-1185">Reference proteome</keyword>
<organism evidence="2 3">
    <name type="scientific">Marivirga arenosa</name>
    <dbReference type="NCBI Taxonomy" id="3059076"/>
    <lineage>
        <taxon>Bacteria</taxon>
        <taxon>Pseudomonadati</taxon>
        <taxon>Bacteroidota</taxon>
        <taxon>Cytophagia</taxon>
        <taxon>Cytophagales</taxon>
        <taxon>Marivirgaceae</taxon>
        <taxon>Marivirga</taxon>
    </lineage>
</organism>
<sequence length="670" mass="76202">MSSIYAQITISGKVVSIEGVLPGAHLWKKSNYKINDVTDADGFFRISGLKRGDTIICSFIGFKEYSFKIDSSKDNMLIEMQSFSQQLEIVEAKASVLGAENFAFEKIKPLDIYKNPNSKADALVAITTQMSSTTKDENAAVAFRGASPQQTGYFLNGVPVKNPVKYAQLTNTGTLSIFNTDFLKSATVFPGNPPIEYGQATSGTVVLELADRFPEYWQHTASISMANVGYSSRGQVGEKSHLGLFANYQFDRVLKNVNSVNFQDINSFNALEGGILFTTHQSWGSVKFYKYGLNDSYNFNFEHPSYQDGFLQDSERSLTTLQWIQNFGNWQASIVAGNSFNKKQFQFGNMNYNTSNTDPYAATNLTYSNQGDVFKSGYAYWGQNSWIVGSVPTLNYALAPDHPSVKIDMDDHLESHELYVYGRKKWRNQAFGSGVRTAFMPESNKQLWSYQFNYLLDITQNLKIKAGHGKYYQTRIDTERQIIQQAQTSLDLDFKGKRWAIHQSFFRNHGDYAITGSESRVSIFLRRKFQLDQSTSFYNQEGEWEWFARTFIKYNPLKDWTLNASFQAFKGNTYRLVSSVIYLSDLDVYAPTERSSIQFFSPYANISIGASKLFQFSNKLNGLIFINVSNVFDFKNENSITYDFDYSAYDHNLLTRRSLYAGIIFNFVND</sequence>
<name>A0AA51N756_9BACT</name>
<dbReference type="RefSeq" id="WP_308357534.1">
    <property type="nucleotide sequence ID" value="NZ_CP129970.2"/>
</dbReference>
<proteinExistence type="predicted"/>